<dbReference type="EMBL" id="FZNX01000001">
    <property type="protein sequence ID" value="SNR38335.1"/>
    <property type="molecule type" value="Genomic_DNA"/>
</dbReference>
<evidence type="ECO:0000313" key="1">
    <source>
        <dbReference type="EMBL" id="SNR38335.1"/>
    </source>
</evidence>
<dbReference type="AlphaFoldDB" id="A0A238VVI6"/>
<evidence type="ECO:0000313" key="2">
    <source>
        <dbReference type="Proteomes" id="UP000198412"/>
    </source>
</evidence>
<dbReference type="Proteomes" id="UP000198412">
    <property type="component" value="Unassembled WGS sequence"/>
</dbReference>
<dbReference type="RefSeq" id="WP_089377378.1">
    <property type="nucleotide sequence ID" value="NZ_FZNX01000001.1"/>
</dbReference>
<proteinExistence type="predicted"/>
<sequence>MAFSFSKIFKPKEATVVAANVIDQIDYKGGTKYAKNETNIVYADIEELGGFPYLKTVIIGDTKANIKRTGCTISFIFKNEEITLASDNTTIESNKIKNSNVFYTEIDFELDENDAKKIKTQKVNEVKFTFKKSVAVFKTI</sequence>
<reference evidence="2" key="1">
    <citation type="submission" date="2017-06" db="EMBL/GenBank/DDBJ databases">
        <authorList>
            <person name="Varghese N."/>
            <person name="Submissions S."/>
        </authorList>
    </citation>
    <scope>NUCLEOTIDE SEQUENCE [LARGE SCALE GENOMIC DNA]</scope>
    <source>
        <strain evidence="2">DSM 27993</strain>
    </source>
</reference>
<organism evidence="1 2">
    <name type="scientific">Lutibacter flavus</name>
    <dbReference type="NCBI Taxonomy" id="691689"/>
    <lineage>
        <taxon>Bacteria</taxon>
        <taxon>Pseudomonadati</taxon>
        <taxon>Bacteroidota</taxon>
        <taxon>Flavobacteriia</taxon>
        <taxon>Flavobacteriales</taxon>
        <taxon>Flavobacteriaceae</taxon>
        <taxon>Lutibacter</taxon>
    </lineage>
</organism>
<protein>
    <submittedName>
        <fullName evidence="1">Uncharacterized protein</fullName>
    </submittedName>
</protein>
<name>A0A238VVI6_9FLAO</name>
<dbReference type="OrthoDB" id="1443276at2"/>
<gene>
    <name evidence="1" type="ORF">SAMN04488111_1094</name>
</gene>
<accession>A0A238VVI6</accession>
<keyword evidence="2" id="KW-1185">Reference proteome</keyword>